<dbReference type="EMBL" id="CP016374">
    <property type="protein sequence ID" value="AQX03107.1"/>
    <property type="molecule type" value="Genomic_DNA"/>
</dbReference>
<evidence type="ECO:0000256" key="2">
    <source>
        <dbReference type="ARBA" id="ARBA00009410"/>
    </source>
</evidence>
<dbReference type="InterPro" id="IPR036188">
    <property type="entry name" value="FAD/NAD-bd_sf"/>
</dbReference>
<organism evidence="6 7">
    <name type="scientific">Elizabethkingia anophelis</name>
    <dbReference type="NCBI Taxonomy" id="1117645"/>
    <lineage>
        <taxon>Bacteria</taxon>
        <taxon>Pseudomonadati</taxon>
        <taxon>Bacteroidota</taxon>
        <taxon>Flavobacteriia</taxon>
        <taxon>Flavobacteriales</taxon>
        <taxon>Weeksellaceae</taxon>
        <taxon>Elizabethkingia</taxon>
    </lineage>
</organism>
<dbReference type="Gene3D" id="3.50.50.60">
    <property type="entry name" value="FAD/NAD(P)-binding domain"/>
    <property type="match status" value="2"/>
</dbReference>
<dbReference type="InterPro" id="IPR006076">
    <property type="entry name" value="FAD-dep_OxRdtase"/>
</dbReference>
<evidence type="ECO:0000313" key="7">
    <source>
        <dbReference type="Proteomes" id="UP000190848"/>
    </source>
</evidence>
<feature type="domain" description="FAD dependent oxidoreductase" evidence="5">
    <location>
        <begin position="8"/>
        <end position="401"/>
    </location>
</feature>
<evidence type="ECO:0000256" key="1">
    <source>
        <dbReference type="ARBA" id="ARBA00001974"/>
    </source>
</evidence>
<evidence type="ECO:0000313" key="6">
    <source>
        <dbReference type="EMBL" id="AQX03107.1"/>
    </source>
</evidence>
<dbReference type="AlphaFoldDB" id="A0AAU8V2F3"/>
<keyword evidence="3" id="KW-0285">Flavoprotein</keyword>
<proteinExistence type="inferred from homology"/>
<evidence type="ECO:0000256" key="3">
    <source>
        <dbReference type="ARBA" id="ARBA00022630"/>
    </source>
</evidence>
<dbReference type="SUPFAM" id="SSF54373">
    <property type="entry name" value="FAD-linked reductases, C-terminal domain"/>
    <property type="match status" value="1"/>
</dbReference>
<dbReference type="Proteomes" id="UP000190848">
    <property type="component" value="Chromosome"/>
</dbReference>
<gene>
    <name evidence="6" type="ORF">BBD32_17415</name>
</gene>
<name>A0AAU8V2F3_9FLAO</name>
<sequence>MTQNKGKALIIGAGIAGLSSAYYLLKKGWQVEILEQNDLSNNCSYGNAGMIVPSHFTPLAAPGVVTQGFRWMFNSKSPFYVKPSLSSKLISWGLQFLRHSNQKHVDASASAIRDLNLASSKLYNELAKTEDFNFELNQNGILMLYKTEKVAEEETELAHIAKELGLDVDVLDWKGIQDLEPNINLDVIGGINYKCDGHLDPRKLMTQMISYLKNNGVTFYTQHRVSGFETSESKINAVIANGKKFTADQYIMTGGSFLPELAQKAGIKIQLMPGKGYSFMYTPENSAYKLEHAALLLEARVAVTPMSGQIRFGGTMELAKHQHKINMNRVEGIVASVPKYMPDFQVTLPKESEIWYGYRPCAPDGLPYLGASSKLKNLIIAGGGGMMGLSLGPVFGRIVSEIANGEKLSVDIDIFRPERFNQFN</sequence>
<dbReference type="PANTHER" id="PTHR13847">
    <property type="entry name" value="SARCOSINE DEHYDROGENASE-RELATED"/>
    <property type="match status" value="1"/>
</dbReference>
<dbReference type="GO" id="GO:0005737">
    <property type="term" value="C:cytoplasm"/>
    <property type="evidence" value="ECO:0007669"/>
    <property type="project" value="TreeGrafter"/>
</dbReference>
<dbReference type="GO" id="GO:0016491">
    <property type="term" value="F:oxidoreductase activity"/>
    <property type="evidence" value="ECO:0007669"/>
    <property type="project" value="UniProtKB-KW"/>
</dbReference>
<keyword evidence="4" id="KW-0560">Oxidoreductase</keyword>
<dbReference type="Pfam" id="PF01266">
    <property type="entry name" value="DAO"/>
    <property type="match status" value="1"/>
</dbReference>
<comment type="cofactor">
    <cofactor evidence="1">
        <name>FAD</name>
        <dbReference type="ChEBI" id="CHEBI:57692"/>
    </cofactor>
</comment>
<dbReference type="Gene3D" id="3.30.9.10">
    <property type="entry name" value="D-Amino Acid Oxidase, subunit A, domain 2"/>
    <property type="match status" value="1"/>
</dbReference>
<protein>
    <submittedName>
        <fullName evidence="6">Amino acid dehydrogenase</fullName>
    </submittedName>
</protein>
<comment type="similarity">
    <text evidence="2">Belongs to the DadA oxidoreductase family.</text>
</comment>
<dbReference type="SUPFAM" id="SSF51905">
    <property type="entry name" value="FAD/NAD(P)-binding domain"/>
    <property type="match status" value="1"/>
</dbReference>
<accession>A0AAU8V2F3</accession>
<dbReference type="PANTHER" id="PTHR13847:SF286">
    <property type="entry name" value="D-AMINO ACID DEHYDROGENASE"/>
    <property type="match status" value="1"/>
</dbReference>
<evidence type="ECO:0000259" key="5">
    <source>
        <dbReference type="Pfam" id="PF01266"/>
    </source>
</evidence>
<dbReference type="RefSeq" id="WP_078396723.1">
    <property type="nucleotide sequence ID" value="NZ_CP016374.1"/>
</dbReference>
<evidence type="ECO:0000256" key="4">
    <source>
        <dbReference type="ARBA" id="ARBA00023002"/>
    </source>
</evidence>
<reference evidence="6 7" key="1">
    <citation type="submission" date="2016-07" db="EMBL/GenBank/DDBJ databases">
        <title>Revisiting the taxonomy of the Elizabethkingia Genus using Whole-Genome Sequencing, Optical Mapping, and MALDI-TOF, along with proposal of three novel Elizabethkingia species: Elizabethkingia bruuniana sp. nov., Elizabethkingia ursingii sp. nov., and Elizabethkingia occulta sp. nov.</title>
        <authorList>
            <person name="Nicholson A.C."/>
        </authorList>
    </citation>
    <scope>NUCLEOTIDE SEQUENCE [LARGE SCALE GENOMIC DNA]</scope>
    <source>
        <strain evidence="6 7">F3201</strain>
    </source>
</reference>